<keyword evidence="2" id="KW-0946">Virion</keyword>
<name>A0A024H9J5_9VIRU</name>
<dbReference type="EMBL" id="HG005150">
    <property type="protein sequence ID" value="CDF65977.1"/>
    <property type="molecule type" value="Genomic_RNA"/>
</dbReference>
<gene>
    <name evidence="2" type="primary">CP</name>
</gene>
<evidence type="ECO:0000313" key="2">
    <source>
        <dbReference type="EMBL" id="CDF65977.1"/>
    </source>
</evidence>
<protein>
    <submittedName>
        <fullName evidence="2">Coat protein</fullName>
    </submittedName>
</protein>
<proteinExistence type="predicted"/>
<feature type="compositionally biased region" description="Low complexity" evidence="1">
    <location>
        <begin position="17"/>
        <end position="41"/>
    </location>
</feature>
<feature type="region of interest" description="Disordered" evidence="1">
    <location>
        <begin position="1"/>
        <end position="47"/>
    </location>
</feature>
<reference evidence="2" key="1">
    <citation type="submission" date="2013-05" db="EMBL/GenBank/DDBJ databases">
        <title>Cryptic viruses and multiple herbicide resistance in the grass weeds Alopecurus myosuroides and Lolium rigidum.</title>
        <authorList>
            <person name="Sabbadin F."/>
            <person name="Glover R."/>
            <person name="Wortley D.J."/>
            <person name="Edwards R."/>
        </authorList>
    </citation>
    <scope>NUCLEOTIDE SEQUENCE</scope>
    <source>
        <strain evidence="2">LOL resistant 3</strain>
        <tissue evidence="2">Host shoot tissue</tissue>
    </source>
</reference>
<sequence>MAGVNDNNAPVESEQGSVSVASPVKAAPAKPKFKDPAASSSHVKNRIDIPKRPATTAVLPELAATDTLAIGNKDYETMLMLENRFGVFYKRTDTENFAKWATLNGTAFRTSVEATLRGVMRRLLRMKHLESETDINNRCDHFVPLLLNGVCLAVYHRLRAVNFALTDEGDRYIVKPKIPSPFEIPKPFAIAIQLLGAIEIVSLTKKTVAYPTISTAEAARTFLPANARFRAYEYGQAVEYCKSIGMQFAPVDISMKCGSAWWLLNGVTDDGLFRLNLNLPESNFTEQDALMHLMFCANANGTFGSTLTTLGELNAGDYGYLLQNPHDDANVNAYFAYSDEPLSQLWKIDG</sequence>
<accession>A0A024H9J5</accession>
<organism evidence="2">
    <name type="scientific">uncultured alphacryptovirus</name>
    <dbReference type="NCBI Taxonomy" id="1342373"/>
    <lineage>
        <taxon>Viruses</taxon>
        <taxon>Riboviria</taxon>
        <taxon>Orthornavirae</taxon>
        <taxon>Pisuviricota</taxon>
        <taxon>Duplopiviricetes</taxon>
        <taxon>Durnavirales</taxon>
        <taxon>Partitiviridae</taxon>
        <taxon>environmental samples</taxon>
    </lineage>
</organism>
<feature type="compositionally biased region" description="Polar residues" evidence="1">
    <location>
        <begin position="1"/>
        <end position="16"/>
    </location>
</feature>
<keyword evidence="2" id="KW-0167">Capsid protein</keyword>
<evidence type="ECO:0000256" key="1">
    <source>
        <dbReference type="SAM" id="MobiDB-lite"/>
    </source>
</evidence>
<dbReference type="GO" id="GO:0019028">
    <property type="term" value="C:viral capsid"/>
    <property type="evidence" value="ECO:0007669"/>
    <property type="project" value="UniProtKB-KW"/>
</dbReference>